<evidence type="ECO:0000259" key="13">
    <source>
        <dbReference type="PROSITE" id="PS50027"/>
    </source>
</evidence>
<dbReference type="InterPro" id="IPR000742">
    <property type="entry name" value="EGF"/>
</dbReference>
<dbReference type="InterPro" id="IPR008211">
    <property type="entry name" value="Laminin_N"/>
</dbReference>
<dbReference type="FunFam" id="2.60.120.260:FF:000010">
    <property type="entry name" value="Laminin subunit beta 1"/>
    <property type="match status" value="1"/>
</dbReference>
<dbReference type="PROSITE" id="PS01186">
    <property type="entry name" value="EGF_2"/>
    <property type="match status" value="1"/>
</dbReference>
<feature type="domain" description="Laminin IV type B" evidence="14">
    <location>
        <begin position="408"/>
        <end position="607"/>
    </location>
</feature>
<comment type="subcellular location">
    <subcellularLocation>
        <location evidence="1">Secreted</location>
        <location evidence="1">Extracellular space</location>
        <location evidence="1">Extracellular matrix</location>
        <location evidence="1">Basement membrane</location>
    </subcellularLocation>
</comment>
<reference evidence="16 17" key="1">
    <citation type="submission" date="2014-10" db="EMBL/GenBank/DDBJ databases">
        <title>Draft genome of the hookworm Ancylostoma caninum.</title>
        <authorList>
            <person name="Mitreva M."/>
        </authorList>
    </citation>
    <scope>NUCLEOTIDE SEQUENCE [LARGE SCALE GENOMIC DNA]</scope>
    <source>
        <strain evidence="16 17">Baltimore</strain>
    </source>
</reference>
<dbReference type="PROSITE" id="PS51117">
    <property type="entry name" value="LAMININ_NTER"/>
    <property type="match status" value="1"/>
</dbReference>
<dbReference type="FunFam" id="2.170.300.10:FF:000001">
    <property type="entry name" value="Laminin subunit beta-1"/>
    <property type="match status" value="1"/>
</dbReference>
<evidence type="ECO:0000256" key="4">
    <source>
        <dbReference type="ARBA" id="ARBA00022729"/>
    </source>
</evidence>
<keyword evidence="3" id="KW-0272">Extracellular matrix</keyword>
<dbReference type="STRING" id="29170.A0A368F9R4"/>
<dbReference type="Pfam" id="PF00053">
    <property type="entry name" value="EGF_laminin"/>
    <property type="match status" value="2"/>
</dbReference>
<evidence type="ECO:0000313" key="17">
    <source>
        <dbReference type="Proteomes" id="UP000252519"/>
    </source>
</evidence>
<evidence type="ECO:0000256" key="3">
    <source>
        <dbReference type="ARBA" id="ARBA00022530"/>
    </source>
</evidence>
<dbReference type="EMBL" id="JOJR01003703">
    <property type="protein sequence ID" value="RCN27670.1"/>
    <property type="molecule type" value="Genomic_DNA"/>
</dbReference>
<keyword evidence="5" id="KW-0677">Repeat</keyword>
<feature type="non-terminal residue" evidence="16">
    <location>
        <position position="1"/>
    </location>
</feature>
<evidence type="ECO:0000256" key="2">
    <source>
        <dbReference type="ARBA" id="ARBA00022525"/>
    </source>
</evidence>
<keyword evidence="2" id="KW-0964">Secreted</keyword>
<dbReference type="GO" id="GO:0034446">
    <property type="term" value="P:substrate adhesion-dependent cell spreading"/>
    <property type="evidence" value="ECO:0007669"/>
    <property type="project" value="TreeGrafter"/>
</dbReference>
<evidence type="ECO:0000256" key="1">
    <source>
        <dbReference type="ARBA" id="ARBA00004302"/>
    </source>
</evidence>
<dbReference type="InterPro" id="IPR013015">
    <property type="entry name" value="Laminin_IV_B"/>
</dbReference>
<dbReference type="GO" id="GO:0043256">
    <property type="term" value="C:laminin complex"/>
    <property type="evidence" value="ECO:0007669"/>
    <property type="project" value="TreeGrafter"/>
</dbReference>
<dbReference type="SMART" id="SM00180">
    <property type="entry name" value="EGF_Lam"/>
    <property type="match status" value="3"/>
</dbReference>
<comment type="caution">
    <text evidence="16">The sequence shown here is derived from an EMBL/GenBank/DDBJ whole genome shotgun (WGS) entry which is preliminary data.</text>
</comment>
<dbReference type="GO" id="GO:0009887">
    <property type="term" value="P:animal organ morphogenesis"/>
    <property type="evidence" value="ECO:0007669"/>
    <property type="project" value="TreeGrafter"/>
</dbReference>
<feature type="disulfide bond" evidence="12">
    <location>
        <begin position="310"/>
        <end position="319"/>
    </location>
</feature>
<dbReference type="GO" id="GO:0007411">
    <property type="term" value="P:axon guidance"/>
    <property type="evidence" value="ECO:0007669"/>
    <property type="project" value="TreeGrafter"/>
</dbReference>
<dbReference type="GO" id="GO:0016477">
    <property type="term" value="P:cell migration"/>
    <property type="evidence" value="ECO:0007669"/>
    <property type="project" value="TreeGrafter"/>
</dbReference>
<evidence type="ECO:0000259" key="15">
    <source>
        <dbReference type="PROSITE" id="PS51117"/>
    </source>
</evidence>
<keyword evidence="7" id="KW-0130">Cell adhesion</keyword>
<dbReference type="GO" id="GO:0009888">
    <property type="term" value="P:tissue development"/>
    <property type="evidence" value="ECO:0007669"/>
    <property type="project" value="TreeGrafter"/>
</dbReference>
<name>A0A368F9R4_ANCCA</name>
<dbReference type="PANTHER" id="PTHR10574:SF375">
    <property type="entry name" value="LAMININ SUBUNIT BETA-1"/>
    <property type="match status" value="1"/>
</dbReference>
<keyword evidence="10" id="KW-0325">Glycoprotein</keyword>
<dbReference type="PANTHER" id="PTHR10574">
    <property type="entry name" value="NETRIN/LAMININ-RELATED"/>
    <property type="match status" value="1"/>
</dbReference>
<keyword evidence="4" id="KW-0732">Signal</keyword>
<evidence type="ECO:0000256" key="9">
    <source>
        <dbReference type="ARBA" id="ARBA00023157"/>
    </source>
</evidence>
<dbReference type="InterPro" id="IPR050440">
    <property type="entry name" value="Laminin/Netrin_ECM"/>
</dbReference>
<dbReference type="InterPro" id="IPR002049">
    <property type="entry name" value="LE_dom"/>
</dbReference>
<dbReference type="Gene3D" id="2.170.300.10">
    <property type="entry name" value="Tie2 ligand-binding domain superfamily"/>
    <property type="match status" value="2"/>
</dbReference>
<dbReference type="InterPro" id="IPR056863">
    <property type="entry name" value="LMN_ATRN_NET-like_EGF"/>
</dbReference>
<sequence length="607" mass="69176">IFRFCIVSHLEEQTKCFYCDSRTEWRPYREPYRLSHRIENVVSDGYEDKNRNWWQSENGVQNVTVQLDLEAEFHFTHLIMTFKSFRPAAMIIERSADFGKTWQVYRYFAYDCAGTFPGIPEGPPKKHTDVICTRAYSDVAPSTGGELVYKVISPHIATENPYADEIANLLKITNLRFNFTKLHTLGDDLLDYRPEIEEKYYYAIYEIVVRGSCSCYGHASRCIPIDNNNDPAFSRPDIVHGRCECMHNTEGLNCEKCRDFYNDLPWRPAIGEDTNECRRCECNGHAARCHFDRAVYQASGYQSGGVCDDCQHNTQGKNCEQCKPFFYRDPQRAISDPYVCLPCSCDKAGSQDDPEHYGLSEDADGCKPCDCDIGGSMNNQCDLVTGQCVCREGFSGRRCDTADSSYYCANIDHYTYEAENAVLTNAEIEVREHPGQDSAMTWTGEGFARAHERSSISFKVDNLQTSQKYNIILRYDAARDPVGWENVQVTVVRPGEAGGECAGSDPSDDFLIARLHPGGRYMEVYPAVCLEADKEYEIRVQFGEKRTGVQDRGAWILIDSMVLAPPTEELLIFKGSDRALQHKMEYDRYQCRNLIMSLTPKEMLSEC</sequence>
<evidence type="ECO:0000313" key="16">
    <source>
        <dbReference type="EMBL" id="RCN27670.1"/>
    </source>
</evidence>
<evidence type="ECO:0000256" key="7">
    <source>
        <dbReference type="ARBA" id="ARBA00022889"/>
    </source>
</evidence>
<dbReference type="Pfam" id="PF00055">
    <property type="entry name" value="Laminin_N"/>
    <property type="match status" value="1"/>
</dbReference>
<dbReference type="Pfam" id="PF21199">
    <property type="entry name" value="LAMININ_IV_B"/>
    <property type="match status" value="1"/>
</dbReference>
<evidence type="ECO:0000259" key="14">
    <source>
        <dbReference type="PROSITE" id="PS51116"/>
    </source>
</evidence>
<dbReference type="SUPFAM" id="SSF57196">
    <property type="entry name" value="EGF/Laminin"/>
    <property type="match status" value="3"/>
</dbReference>
<feature type="domain" description="Laminin N-terminal" evidence="15">
    <location>
        <begin position="1"/>
        <end position="212"/>
    </location>
</feature>
<protein>
    <submittedName>
        <fullName evidence="16">Laminin</fullName>
    </submittedName>
</protein>
<keyword evidence="6" id="KW-0084">Basement membrane</keyword>
<evidence type="ECO:0000256" key="5">
    <source>
        <dbReference type="ARBA" id="ARBA00022737"/>
    </source>
</evidence>
<dbReference type="SMART" id="SM00136">
    <property type="entry name" value="LamNT"/>
    <property type="match status" value="1"/>
</dbReference>
<dbReference type="Gene3D" id="2.60.120.260">
    <property type="entry name" value="Galactose-binding domain-like"/>
    <property type="match status" value="1"/>
</dbReference>
<dbReference type="AlphaFoldDB" id="A0A368F9R4"/>
<evidence type="ECO:0000256" key="11">
    <source>
        <dbReference type="ARBA" id="ARBA00023292"/>
    </source>
</evidence>
<keyword evidence="17" id="KW-1185">Reference proteome</keyword>
<evidence type="ECO:0000256" key="12">
    <source>
        <dbReference type="PROSITE-ProRule" id="PRU00460"/>
    </source>
</evidence>
<organism evidence="16 17">
    <name type="scientific">Ancylostoma caninum</name>
    <name type="common">Dog hookworm</name>
    <dbReference type="NCBI Taxonomy" id="29170"/>
    <lineage>
        <taxon>Eukaryota</taxon>
        <taxon>Metazoa</taxon>
        <taxon>Ecdysozoa</taxon>
        <taxon>Nematoda</taxon>
        <taxon>Chromadorea</taxon>
        <taxon>Rhabditida</taxon>
        <taxon>Rhabditina</taxon>
        <taxon>Rhabditomorpha</taxon>
        <taxon>Strongyloidea</taxon>
        <taxon>Ancylostomatidae</taxon>
        <taxon>Ancylostomatinae</taxon>
        <taxon>Ancylostoma</taxon>
    </lineage>
</organism>
<dbReference type="GO" id="GO:0070831">
    <property type="term" value="P:basement membrane assembly"/>
    <property type="evidence" value="ECO:0007669"/>
    <property type="project" value="TreeGrafter"/>
</dbReference>
<dbReference type="Pfam" id="PF24973">
    <property type="entry name" value="EGF_LMN_ATRN"/>
    <property type="match status" value="1"/>
</dbReference>
<keyword evidence="9 12" id="KW-1015">Disulfide bond</keyword>
<evidence type="ECO:0000256" key="8">
    <source>
        <dbReference type="ARBA" id="ARBA00023054"/>
    </source>
</evidence>
<dbReference type="PROSITE" id="PS01248">
    <property type="entry name" value="EGF_LAM_1"/>
    <property type="match status" value="1"/>
</dbReference>
<keyword evidence="8" id="KW-0175">Coiled coil</keyword>
<dbReference type="CDD" id="cd00055">
    <property type="entry name" value="EGF_Lam"/>
    <property type="match status" value="3"/>
</dbReference>
<dbReference type="PROSITE" id="PS51116">
    <property type="entry name" value="LAMININ_IVB"/>
    <property type="match status" value="1"/>
</dbReference>
<comment type="caution">
    <text evidence="12">Lacks conserved residue(s) required for the propagation of feature annotation.</text>
</comment>
<proteinExistence type="predicted"/>
<feature type="domain" description="Laminin EGF-like" evidence="13">
    <location>
        <begin position="280"/>
        <end position="342"/>
    </location>
</feature>
<dbReference type="FunFam" id="2.10.25.10:FF:000333">
    <property type="entry name" value="netrin-4 isoform X2"/>
    <property type="match status" value="1"/>
</dbReference>
<dbReference type="Proteomes" id="UP000252519">
    <property type="component" value="Unassembled WGS sequence"/>
</dbReference>
<evidence type="ECO:0000256" key="10">
    <source>
        <dbReference type="ARBA" id="ARBA00023180"/>
    </source>
</evidence>
<keyword evidence="11 12" id="KW-0424">Laminin EGF-like domain</keyword>
<dbReference type="OrthoDB" id="5985440at2759"/>
<dbReference type="FunFam" id="2.10.25.10:FF:000011">
    <property type="entry name" value="Cadherin EGF LAG seven-pass G-type receptor"/>
    <property type="match status" value="1"/>
</dbReference>
<accession>A0A368F9R4</accession>
<evidence type="ECO:0000256" key="6">
    <source>
        <dbReference type="ARBA" id="ARBA00022869"/>
    </source>
</evidence>
<gene>
    <name evidence="16" type="ORF">ANCCAN_26594</name>
</gene>
<dbReference type="PROSITE" id="PS50027">
    <property type="entry name" value="EGF_LAM_2"/>
    <property type="match status" value="1"/>
</dbReference>
<dbReference type="PRINTS" id="PR00011">
    <property type="entry name" value="EGFLAMININ"/>
</dbReference>